<dbReference type="PANTHER" id="PTHR31223:SF70">
    <property type="entry name" value="LOG FAMILY PROTEIN YJL055W"/>
    <property type="match status" value="1"/>
</dbReference>
<dbReference type="PANTHER" id="PTHR31223">
    <property type="entry name" value="LOG FAMILY PROTEIN YJL055W"/>
    <property type="match status" value="1"/>
</dbReference>
<protein>
    <recommendedName>
        <fullName evidence="4">AMP nucleosidase</fullName>
        <ecNumber evidence="3">3.2.2.4</ecNumber>
    </recommendedName>
    <alternativeName>
        <fullName evidence="4">AMP nucleosidase</fullName>
    </alternativeName>
</protein>
<dbReference type="GO" id="GO:0009691">
    <property type="term" value="P:cytokinin biosynthetic process"/>
    <property type="evidence" value="ECO:0007669"/>
    <property type="project" value="TreeGrafter"/>
</dbReference>
<organism evidence="5 6">
    <name type="scientific">Micavibrio aeruginosavorus</name>
    <dbReference type="NCBI Taxonomy" id="349221"/>
    <lineage>
        <taxon>Bacteria</taxon>
        <taxon>Pseudomonadati</taxon>
        <taxon>Bdellovibrionota</taxon>
        <taxon>Bdellovibrionia</taxon>
        <taxon>Bdellovibrionales</taxon>
        <taxon>Pseudobdellovibrionaceae</taxon>
        <taxon>Micavibrio</taxon>
    </lineage>
</organism>
<sequence>MKTISFFAGARSGSNPDYERAATEVGRFCGKYPCIAKYGASRHGLMGAFAFGVKEGAEESGSGAKVLGIVPEKFSRINQPETMGIEFVLTKDLTERKRLLLEKVDAFFVLPGGTGTLDEIYEVTEQDYLPADRDPSYKDYAIRPIYILNLNGYYDHTIKQFERMMEEGFLIPQKIAAVHFYNTLEDYLAALERFFEN</sequence>
<evidence type="ECO:0000313" key="6">
    <source>
        <dbReference type="Proteomes" id="UP000249739"/>
    </source>
</evidence>
<evidence type="ECO:0000256" key="2">
    <source>
        <dbReference type="ARBA" id="ARBA00006763"/>
    </source>
</evidence>
<dbReference type="GO" id="GO:0008714">
    <property type="term" value="F:AMP nucleosidase activity"/>
    <property type="evidence" value="ECO:0007669"/>
    <property type="project" value="UniProtKB-EC"/>
</dbReference>
<evidence type="ECO:0000256" key="3">
    <source>
        <dbReference type="ARBA" id="ARBA00011985"/>
    </source>
</evidence>
<name>A0A2W5FP69_9BACT</name>
<gene>
    <name evidence="5" type="ORF">DI586_04470</name>
</gene>
<reference evidence="5 6" key="1">
    <citation type="submission" date="2017-08" db="EMBL/GenBank/DDBJ databases">
        <title>Infants hospitalized years apart are colonized by the same room-sourced microbial strains.</title>
        <authorList>
            <person name="Brooks B."/>
            <person name="Olm M.R."/>
            <person name="Firek B.A."/>
            <person name="Baker R."/>
            <person name="Thomas B.C."/>
            <person name="Morowitz M.J."/>
            <person name="Banfield J.F."/>
        </authorList>
    </citation>
    <scope>NUCLEOTIDE SEQUENCE [LARGE SCALE GENOMIC DNA]</scope>
    <source>
        <strain evidence="5">S2_006_000_R2_64</strain>
    </source>
</reference>
<comment type="caution">
    <text evidence="5">The sequence shown here is derived from an EMBL/GenBank/DDBJ whole genome shotgun (WGS) entry which is preliminary data.</text>
</comment>
<dbReference type="AlphaFoldDB" id="A0A2W5FP69"/>
<dbReference type="InterPro" id="IPR031100">
    <property type="entry name" value="LOG_fam"/>
</dbReference>
<proteinExistence type="inferred from homology"/>
<comment type="similarity">
    <text evidence="2">Belongs to the LOG family.</text>
</comment>
<dbReference type="Gene3D" id="3.40.50.450">
    <property type="match status" value="1"/>
</dbReference>
<dbReference type="GO" id="GO:0005829">
    <property type="term" value="C:cytosol"/>
    <property type="evidence" value="ECO:0007669"/>
    <property type="project" value="TreeGrafter"/>
</dbReference>
<accession>A0A2W5FP69</accession>
<dbReference type="EMBL" id="QFOT01000034">
    <property type="protein sequence ID" value="PZP56194.1"/>
    <property type="molecule type" value="Genomic_DNA"/>
</dbReference>
<dbReference type="Pfam" id="PF03641">
    <property type="entry name" value="Lysine_decarbox"/>
    <property type="match status" value="1"/>
</dbReference>
<evidence type="ECO:0000313" key="5">
    <source>
        <dbReference type="EMBL" id="PZP56194.1"/>
    </source>
</evidence>
<dbReference type="SUPFAM" id="SSF102405">
    <property type="entry name" value="MCP/YpsA-like"/>
    <property type="match status" value="1"/>
</dbReference>
<evidence type="ECO:0000256" key="4">
    <source>
        <dbReference type="ARBA" id="ARBA00031983"/>
    </source>
</evidence>
<evidence type="ECO:0000256" key="1">
    <source>
        <dbReference type="ARBA" id="ARBA00000274"/>
    </source>
</evidence>
<dbReference type="Proteomes" id="UP000249739">
    <property type="component" value="Unassembled WGS sequence"/>
</dbReference>
<dbReference type="EC" id="3.2.2.4" evidence="3"/>
<comment type="catalytic activity">
    <reaction evidence="1">
        <text>AMP + H2O = D-ribose 5-phosphate + adenine</text>
        <dbReference type="Rhea" id="RHEA:20129"/>
        <dbReference type="ChEBI" id="CHEBI:15377"/>
        <dbReference type="ChEBI" id="CHEBI:16708"/>
        <dbReference type="ChEBI" id="CHEBI:78346"/>
        <dbReference type="ChEBI" id="CHEBI:456215"/>
        <dbReference type="EC" id="3.2.2.4"/>
    </reaction>
</comment>